<comment type="caution">
    <text evidence="2">The sequence shown here is derived from an EMBL/GenBank/DDBJ whole genome shotgun (WGS) entry which is preliminary data.</text>
</comment>
<reference evidence="2 3" key="1">
    <citation type="submission" date="2017-12" db="EMBL/GenBank/DDBJ databases">
        <title>Genomic Encyclopedia of Type Strains, Phase III (KMG-III): the genomes of soil and plant-associated and newly described type strains.</title>
        <authorList>
            <person name="Whitman W."/>
        </authorList>
    </citation>
    <scope>NUCLEOTIDE SEQUENCE [LARGE SCALE GENOMIC DNA]</scope>
    <source>
        <strain evidence="2 3">LP43</strain>
    </source>
</reference>
<dbReference type="AlphaFoldDB" id="A0A2N3V0D6"/>
<organism evidence="2 3">
    <name type="scientific">Pontibacter ramchanderi</name>
    <dbReference type="NCBI Taxonomy" id="1179743"/>
    <lineage>
        <taxon>Bacteria</taxon>
        <taxon>Pseudomonadati</taxon>
        <taxon>Bacteroidota</taxon>
        <taxon>Cytophagia</taxon>
        <taxon>Cytophagales</taxon>
        <taxon>Hymenobacteraceae</taxon>
        <taxon>Pontibacter</taxon>
    </lineage>
</organism>
<name>A0A2N3V0D6_9BACT</name>
<keyword evidence="3" id="KW-1185">Reference proteome</keyword>
<dbReference type="EMBL" id="PJMU01000001">
    <property type="protein sequence ID" value="PKV75078.1"/>
    <property type="molecule type" value="Genomic_DNA"/>
</dbReference>
<evidence type="ECO:0000313" key="3">
    <source>
        <dbReference type="Proteomes" id="UP000233782"/>
    </source>
</evidence>
<feature type="transmembrane region" description="Helical" evidence="1">
    <location>
        <begin position="6"/>
        <end position="30"/>
    </location>
</feature>
<keyword evidence="1" id="KW-1133">Transmembrane helix</keyword>
<accession>A0A2N3V0D6</accession>
<dbReference type="Proteomes" id="UP000233782">
    <property type="component" value="Unassembled WGS sequence"/>
</dbReference>
<keyword evidence="1" id="KW-0472">Membrane</keyword>
<sequence>MVLVRASTLVFTVVWPLVEVKLVAQLYLYLA</sequence>
<evidence type="ECO:0000256" key="1">
    <source>
        <dbReference type="SAM" id="Phobius"/>
    </source>
</evidence>
<keyword evidence="1" id="KW-0812">Transmembrane</keyword>
<gene>
    <name evidence="2" type="ORF">BD749_0015</name>
</gene>
<proteinExistence type="predicted"/>
<evidence type="ECO:0000313" key="2">
    <source>
        <dbReference type="EMBL" id="PKV75078.1"/>
    </source>
</evidence>
<protein>
    <submittedName>
        <fullName evidence="2">Uncharacterized protein</fullName>
    </submittedName>
</protein>